<evidence type="ECO:0000256" key="1">
    <source>
        <dbReference type="SAM" id="Phobius"/>
    </source>
</evidence>
<name>A0ABU7H1C9_9SPHI</name>
<sequence length="122" mass="14213">MKKNFKYLLFFLGMVFTLYLLIPFRNERCFWQKKFDSKGINGRVVKKKIDKSDHSTPILELENLETGKVDTISFLGERSTVFKIIKESDTLYKAIGSNRLYFIRGNEKKVIGTVNFGCDGRE</sequence>
<reference evidence="2 3" key="1">
    <citation type="submission" date="2024-01" db="EMBL/GenBank/DDBJ databases">
        <title>Pedobacter sp. nov., isolated from oil-contaminated soil.</title>
        <authorList>
            <person name="Le N.T.T."/>
        </authorList>
    </citation>
    <scope>NUCLEOTIDE SEQUENCE [LARGE SCALE GENOMIC DNA]</scope>
    <source>
        <strain evidence="2 3">VNH31</strain>
    </source>
</reference>
<evidence type="ECO:0000313" key="3">
    <source>
        <dbReference type="Proteomes" id="UP001337681"/>
    </source>
</evidence>
<evidence type="ECO:0000313" key="2">
    <source>
        <dbReference type="EMBL" id="MEE1885059.1"/>
    </source>
</evidence>
<dbReference type="EMBL" id="JAZDQU010000002">
    <property type="protein sequence ID" value="MEE1885059.1"/>
    <property type="molecule type" value="Genomic_DNA"/>
</dbReference>
<keyword evidence="3" id="KW-1185">Reference proteome</keyword>
<organism evidence="2 3">
    <name type="scientific">Pedobacter flavus</name>
    <dbReference type="NCBI Taxonomy" id="3113906"/>
    <lineage>
        <taxon>Bacteria</taxon>
        <taxon>Pseudomonadati</taxon>
        <taxon>Bacteroidota</taxon>
        <taxon>Sphingobacteriia</taxon>
        <taxon>Sphingobacteriales</taxon>
        <taxon>Sphingobacteriaceae</taxon>
        <taxon>Pedobacter</taxon>
    </lineage>
</organism>
<dbReference type="RefSeq" id="WP_330145963.1">
    <property type="nucleotide sequence ID" value="NZ_JAZDQU010000002.1"/>
</dbReference>
<protein>
    <submittedName>
        <fullName evidence="2">Uncharacterized protein</fullName>
    </submittedName>
</protein>
<dbReference type="Proteomes" id="UP001337681">
    <property type="component" value="Unassembled WGS sequence"/>
</dbReference>
<keyword evidence="1" id="KW-1133">Transmembrane helix</keyword>
<accession>A0ABU7H1C9</accession>
<comment type="caution">
    <text evidence="2">The sequence shown here is derived from an EMBL/GenBank/DDBJ whole genome shotgun (WGS) entry which is preliminary data.</text>
</comment>
<keyword evidence="1" id="KW-0812">Transmembrane</keyword>
<keyword evidence="1" id="KW-0472">Membrane</keyword>
<feature type="transmembrane region" description="Helical" evidence="1">
    <location>
        <begin position="7"/>
        <end position="24"/>
    </location>
</feature>
<gene>
    <name evidence="2" type="ORF">VRU49_06440</name>
</gene>
<proteinExistence type="predicted"/>